<evidence type="ECO:0000313" key="4">
    <source>
        <dbReference type="EMBL" id="KPL74046.1"/>
    </source>
</evidence>
<dbReference type="InterPro" id="IPR029903">
    <property type="entry name" value="RmlD-like-bd"/>
</dbReference>
<dbReference type="AlphaFoldDB" id="A0A0P6X3Q5"/>
<dbReference type="Pfam" id="PF04321">
    <property type="entry name" value="RmlD_sub_bind"/>
    <property type="match status" value="1"/>
</dbReference>
<gene>
    <name evidence="4" type="ORF">ADM99_02095</name>
</gene>
<dbReference type="EMBL" id="LGCK01000004">
    <property type="protein sequence ID" value="KPL74046.1"/>
    <property type="molecule type" value="Genomic_DNA"/>
</dbReference>
<dbReference type="CDD" id="cd05254">
    <property type="entry name" value="dTDP_HR_like_SDR_e"/>
    <property type="match status" value="1"/>
</dbReference>
<dbReference type="RefSeq" id="WP_062423018.1">
    <property type="nucleotide sequence ID" value="NZ_BBYA01000012.1"/>
</dbReference>
<sequence>MKIAVTGAQGLLGEEFIRTLGTEHTMLPLPSHRELDLVDFHATRKWLLDAHPDVIIHTAANRDPDPCEKDPDLAWTSNTLVTYNVVNAARELNAVFVHASSDSVFPGDRDEPYHEFDEAINPPNIYGQTKLASEKLVLQYLPKHFNLRLPLLIGRTGGPTRNNLLKVRHTAMSGQKVVAAGDAVSTVCSVRDVARSVAIMLKTPFYGTYHFANAGEISRAGILQAFLKAIGMDPDWVTVSSISEMKKPAKRNHHICLTSKLLQPVFGITLQPLQSALDEVVADMKADGTI</sequence>
<comment type="caution">
    <text evidence="4">The sequence shown here is derived from an EMBL/GenBank/DDBJ whole genome shotgun (WGS) entry which is preliminary data.</text>
</comment>
<keyword evidence="5" id="KW-1185">Reference proteome</keyword>
<evidence type="ECO:0000313" key="5">
    <source>
        <dbReference type="Proteomes" id="UP000050430"/>
    </source>
</evidence>
<dbReference type="PANTHER" id="PTHR10491:SF4">
    <property type="entry name" value="METHIONINE ADENOSYLTRANSFERASE 2 SUBUNIT BETA"/>
    <property type="match status" value="1"/>
</dbReference>
<feature type="domain" description="RmlD-like substrate binding" evidence="3">
    <location>
        <begin position="1"/>
        <end position="284"/>
    </location>
</feature>
<dbReference type="Proteomes" id="UP000050430">
    <property type="component" value="Unassembled WGS sequence"/>
</dbReference>
<dbReference type="GO" id="GO:0008831">
    <property type="term" value="F:dTDP-4-dehydrorhamnose reductase activity"/>
    <property type="evidence" value="ECO:0007669"/>
    <property type="project" value="UniProtKB-EC"/>
</dbReference>
<protein>
    <recommendedName>
        <fullName evidence="2">dTDP-4-dehydrorhamnose reductase</fullName>
        <ecNumber evidence="2">1.1.1.133</ecNumber>
    </recommendedName>
</protein>
<evidence type="ECO:0000259" key="3">
    <source>
        <dbReference type="Pfam" id="PF04321"/>
    </source>
</evidence>
<dbReference type="Gene3D" id="3.40.50.720">
    <property type="entry name" value="NAD(P)-binding Rossmann-like Domain"/>
    <property type="match status" value="1"/>
</dbReference>
<comment type="pathway">
    <text evidence="2">Carbohydrate biosynthesis; dTDP-L-rhamnose biosynthesis.</text>
</comment>
<comment type="function">
    <text evidence="2">Catalyzes the reduction of dTDP-6-deoxy-L-lyxo-4-hexulose to yield dTDP-L-rhamnose.</text>
</comment>
<dbReference type="STRING" id="229920.ADM99_02095"/>
<dbReference type="UniPathway" id="UPA00124"/>
<keyword evidence="2" id="KW-0521">NADP</keyword>
<dbReference type="PANTHER" id="PTHR10491">
    <property type="entry name" value="DTDP-4-DEHYDRORHAMNOSE REDUCTASE"/>
    <property type="match status" value="1"/>
</dbReference>
<evidence type="ECO:0000256" key="1">
    <source>
        <dbReference type="ARBA" id="ARBA00010944"/>
    </source>
</evidence>
<reference evidence="4 5" key="1">
    <citation type="submission" date="2015-07" db="EMBL/GenBank/DDBJ databases">
        <title>Genome sequence of Leptolinea tardivitalis DSM 16556.</title>
        <authorList>
            <person name="Hemp J."/>
            <person name="Ward L.M."/>
            <person name="Pace L.A."/>
            <person name="Fischer W.W."/>
        </authorList>
    </citation>
    <scope>NUCLEOTIDE SEQUENCE [LARGE SCALE GENOMIC DNA]</scope>
    <source>
        <strain evidence="4 5">YMTK-2</strain>
    </source>
</reference>
<keyword evidence="2" id="KW-0560">Oxidoreductase</keyword>
<dbReference type="InterPro" id="IPR005913">
    <property type="entry name" value="dTDP_dehydrorham_reduct"/>
</dbReference>
<name>A0A0P6X3Q5_9CHLR</name>
<dbReference type="EC" id="1.1.1.133" evidence="2"/>
<accession>A0A0P6X3Q5</accession>
<comment type="similarity">
    <text evidence="1 2">Belongs to the dTDP-4-dehydrorhamnose reductase family.</text>
</comment>
<organism evidence="4 5">
    <name type="scientific">Leptolinea tardivitalis</name>
    <dbReference type="NCBI Taxonomy" id="229920"/>
    <lineage>
        <taxon>Bacteria</taxon>
        <taxon>Bacillati</taxon>
        <taxon>Chloroflexota</taxon>
        <taxon>Anaerolineae</taxon>
        <taxon>Anaerolineales</taxon>
        <taxon>Anaerolineaceae</taxon>
        <taxon>Leptolinea</taxon>
    </lineage>
</organism>
<evidence type="ECO:0000256" key="2">
    <source>
        <dbReference type="RuleBase" id="RU364082"/>
    </source>
</evidence>
<dbReference type="InterPro" id="IPR036291">
    <property type="entry name" value="NAD(P)-bd_dom_sf"/>
</dbReference>
<dbReference type="OrthoDB" id="9803892at2"/>
<dbReference type="GO" id="GO:0019305">
    <property type="term" value="P:dTDP-rhamnose biosynthetic process"/>
    <property type="evidence" value="ECO:0007669"/>
    <property type="project" value="UniProtKB-UniPathway"/>
</dbReference>
<proteinExistence type="inferred from homology"/>
<dbReference type="SUPFAM" id="SSF51735">
    <property type="entry name" value="NAD(P)-binding Rossmann-fold domains"/>
    <property type="match status" value="1"/>
</dbReference>